<sequence>MKKNNKGNNREEFGVEIGDLNAIKFYETAKDAGRKENKDKSPTNKK</sequence>
<organism evidence="1 2">
    <name type="scientific">Heyndrickxia vini</name>
    <dbReference type="NCBI Taxonomy" id="1476025"/>
    <lineage>
        <taxon>Bacteria</taxon>
        <taxon>Bacillati</taxon>
        <taxon>Bacillota</taxon>
        <taxon>Bacilli</taxon>
        <taxon>Bacillales</taxon>
        <taxon>Bacillaceae</taxon>
        <taxon>Heyndrickxia</taxon>
    </lineage>
</organism>
<evidence type="ECO:0000313" key="2">
    <source>
        <dbReference type="Proteomes" id="UP000595691"/>
    </source>
</evidence>
<name>A0ABX7DXC4_9BACI</name>
<dbReference type="EMBL" id="CP065425">
    <property type="protein sequence ID" value="QQZ08139.1"/>
    <property type="molecule type" value="Genomic_DNA"/>
</dbReference>
<protein>
    <submittedName>
        <fullName evidence="1">Uncharacterized protein</fullName>
    </submittedName>
</protein>
<reference evidence="1 2" key="1">
    <citation type="submission" date="2020-11" db="EMBL/GenBank/DDBJ databases">
        <title>Taxonomic evaluation of the Bacillus sporothermodurans group of bacteria based on whole genome sequences.</title>
        <authorList>
            <person name="Fiedler G."/>
            <person name="Herbstmann A.-D."/>
            <person name="Doll E."/>
            <person name="Wenning M."/>
            <person name="Brinks E."/>
            <person name="Kabisch J."/>
            <person name="Breitenwieser F."/>
            <person name="Lappann M."/>
            <person name="Boehnlein C."/>
            <person name="Franz C."/>
        </authorList>
    </citation>
    <scope>NUCLEOTIDE SEQUENCE [LARGE SCALE GENOMIC DNA]</scope>
    <source>
        <strain evidence="1 2">JCM 19841</strain>
    </source>
</reference>
<evidence type="ECO:0000313" key="1">
    <source>
        <dbReference type="EMBL" id="QQZ08139.1"/>
    </source>
</evidence>
<accession>A0ABX7DXC4</accession>
<dbReference type="RefSeq" id="WP_202776962.1">
    <property type="nucleotide sequence ID" value="NZ_CP065425.1"/>
</dbReference>
<gene>
    <name evidence="1" type="ORF">I5776_13755</name>
</gene>
<keyword evidence="2" id="KW-1185">Reference proteome</keyword>
<dbReference type="Proteomes" id="UP000595691">
    <property type="component" value="Chromosome"/>
</dbReference>
<proteinExistence type="predicted"/>